<evidence type="ECO:0000313" key="7">
    <source>
        <dbReference type="Proteomes" id="UP000678393"/>
    </source>
</evidence>
<dbReference type="OrthoDB" id="10003116at2759"/>
<keyword evidence="3 5" id="KW-1133">Transmembrane helix</keyword>
<feature type="transmembrane region" description="Helical" evidence="5">
    <location>
        <begin position="137"/>
        <end position="156"/>
    </location>
</feature>
<evidence type="ECO:0008006" key="8">
    <source>
        <dbReference type="Google" id="ProtNLM"/>
    </source>
</evidence>
<comment type="subcellular location">
    <subcellularLocation>
        <location evidence="1">Membrane</location>
        <topology evidence="1">Multi-pass membrane protein</topology>
    </subcellularLocation>
</comment>
<dbReference type="GO" id="GO:0005783">
    <property type="term" value="C:endoplasmic reticulum"/>
    <property type="evidence" value="ECO:0007669"/>
    <property type="project" value="TreeGrafter"/>
</dbReference>
<gene>
    <name evidence="6" type="ORF">CUNI_LOCUS8678</name>
</gene>
<dbReference type="EMBL" id="CAJHNH020001447">
    <property type="protein sequence ID" value="CAG5123120.1"/>
    <property type="molecule type" value="Genomic_DNA"/>
</dbReference>
<sequence length="181" mass="19785">MIRSNVRYEVLPCEEQHVPAEPVAMAMVIPPPEYTESANLEGQDTPAYVAAKLPNYDEATSLPTYEEAERSKVEGEAVAASTGTAVFLECESGRLTRPDDMSDVAIGSDGMFICTFLVSFLFNWLGFLLSLCLSNTVAGRCGAMSGLGLSIVKWVAIVKHNKWDSLVAEADSWLWWLLAIC</sequence>
<evidence type="ECO:0000256" key="5">
    <source>
        <dbReference type="SAM" id="Phobius"/>
    </source>
</evidence>
<dbReference type="Proteomes" id="UP000678393">
    <property type="component" value="Unassembled WGS sequence"/>
</dbReference>
<comment type="caution">
    <text evidence="6">The sequence shown here is derived from an EMBL/GenBank/DDBJ whole genome shotgun (WGS) entry which is preliminary data.</text>
</comment>
<evidence type="ECO:0000256" key="1">
    <source>
        <dbReference type="ARBA" id="ARBA00004141"/>
    </source>
</evidence>
<dbReference type="GO" id="GO:0030001">
    <property type="term" value="P:metal ion transport"/>
    <property type="evidence" value="ECO:0007669"/>
    <property type="project" value="InterPro"/>
</dbReference>
<dbReference type="PANTHER" id="PTHR13396">
    <property type="entry name" value="NEDD4 FAMILY INTERACTING PROTEIN 1/2"/>
    <property type="match status" value="1"/>
</dbReference>
<dbReference type="AlphaFoldDB" id="A0A8S3Z6B2"/>
<dbReference type="GO" id="GO:0007034">
    <property type="term" value="P:vacuolar transport"/>
    <property type="evidence" value="ECO:0007669"/>
    <property type="project" value="InterPro"/>
</dbReference>
<keyword evidence="2 5" id="KW-0812">Transmembrane</keyword>
<accession>A0A8S3Z6B2</accession>
<keyword evidence="4 5" id="KW-0472">Membrane</keyword>
<dbReference type="GO" id="GO:0031398">
    <property type="term" value="P:positive regulation of protein ubiquitination"/>
    <property type="evidence" value="ECO:0007669"/>
    <property type="project" value="TreeGrafter"/>
</dbReference>
<dbReference type="GO" id="GO:0050699">
    <property type="term" value="F:WW domain binding"/>
    <property type="evidence" value="ECO:0007669"/>
    <property type="project" value="TreeGrafter"/>
</dbReference>
<dbReference type="GO" id="GO:0048471">
    <property type="term" value="C:perinuclear region of cytoplasm"/>
    <property type="evidence" value="ECO:0007669"/>
    <property type="project" value="TreeGrafter"/>
</dbReference>
<dbReference type="PANTHER" id="PTHR13396:SF5">
    <property type="entry name" value="NEDD4 FAMILY INTERACTING PROTEIN"/>
    <property type="match status" value="1"/>
</dbReference>
<dbReference type="GO" id="GO:0006511">
    <property type="term" value="P:ubiquitin-dependent protein catabolic process"/>
    <property type="evidence" value="ECO:0007669"/>
    <property type="project" value="TreeGrafter"/>
</dbReference>
<evidence type="ECO:0000256" key="3">
    <source>
        <dbReference type="ARBA" id="ARBA00022989"/>
    </source>
</evidence>
<feature type="non-terminal residue" evidence="6">
    <location>
        <position position="181"/>
    </location>
</feature>
<dbReference type="InterPro" id="IPR019325">
    <property type="entry name" value="NEDD4/Bsd2"/>
</dbReference>
<proteinExistence type="predicted"/>
<dbReference type="Pfam" id="PF10176">
    <property type="entry name" value="NEDD4_Bsd2"/>
    <property type="match status" value="1"/>
</dbReference>
<name>A0A8S3Z6B2_9EUPU</name>
<organism evidence="6 7">
    <name type="scientific">Candidula unifasciata</name>
    <dbReference type="NCBI Taxonomy" id="100452"/>
    <lineage>
        <taxon>Eukaryota</taxon>
        <taxon>Metazoa</taxon>
        <taxon>Spiralia</taxon>
        <taxon>Lophotrochozoa</taxon>
        <taxon>Mollusca</taxon>
        <taxon>Gastropoda</taxon>
        <taxon>Heterobranchia</taxon>
        <taxon>Euthyneura</taxon>
        <taxon>Panpulmonata</taxon>
        <taxon>Eupulmonata</taxon>
        <taxon>Stylommatophora</taxon>
        <taxon>Helicina</taxon>
        <taxon>Helicoidea</taxon>
        <taxon>Geomitridae</taxon>
        <taxon>Candidula</taxon>
    </lineage>
</organism>
<evidence type="ECO:0000313" key="6">
    <source>
        <dbReference type="EMBL" id="CAG5123120.1"/>
    </source>
</evidence>
<keyword evidence="7" id="KW-1185">Reference proteome</keyword>
<feature type="transmembrane region" description="Helical" evidence="5">
    <location>
        <begin position="104"/>
        <end position="125"/>
    </location>
</feature>
<evidence type="ECO:0000256" key="4">
    <source>
        <dbReference type="ARBA" id="ARBA00023136"/>
    </source>
</evidence>
<dbReference type="GO" id="GO:0016020">
    <property type="term" value="C:membrane"/>
    <property type="evidence" value="ECO:0007669"/>
    <property type="project" value="UniProtKB-SubCell"/>
</dbReference>
<protein>
    <recommendedName>
        <fullName evidence="8">Nedd4 family interacting protein 2</fullName>
    </recommendedName>
</protein>
<dbReference type="CDD" id="cd22212">
    <property type="entry name" value="NDFIP-like"/>
    <property type="match status" value="1"/>
</dbReference>
<dbReference type="GO" id="GO:0005794">
    <property type="term" value="C:Golgi apparatus"/>
    <property type="evidence" value="ECO:0007669"/>
    <property type="project" value="TreeGrafter"/>
</dbReference>
<reference evidence="6" key="1">
    <citation type="submission" date="2021-04" db="EMBL/GenBank/DDBJ databases">
        <authorList>
            <consortium name="Molecular Ecology Group"/>
        </authorList>
    </citation>
    <scope>NUCLEOTIDE SEQUENCE</scope>
</reference>
<evidence type="ECO:0000256" key="2">
    <source>
        <dbReference type="ARBA" id="ARBA00022692"/>
    </source>
</evidence>